<keyword evidence="7 10" id="KW-0862">Zinc</keyword>
<dbReference type="EMBL" id="DVFV01000013">
    <property type="protein sequence ID" value="HIQ90095.1"/>
    <property type="molecule type" value="Genomic_DNA"/>
</dbReference>
<dbReference type="GO" id="GO:0046872">
    <property type="term" value="F:metal ion binding"/>
    <property type="evidence" value="ECO:0007669"/>
    <property type="project" value="UniProtKB-KW"/>
</dbReference>
<dbReference type="SUPFAM" id="SSF52540">
    <property type="entry name" value="P-loop containing nucleoside triphosphate hydrolases"/>
    <property type="match status" value="1"/>
</dbReference>
<evidence type="ECO:0000256" key="4">
    <source>
        <dbReference type="ARBA" id="ARBA00022730"/>
    </source>
</evidence>
<dbReference type="Gene3D" id="3.40.50.300">
    <property type="entry name" value="P-loop containing nucleotide triphosphate hydrolases"/>
    <property type="match status" value="1"/>
</dbReference>
<evidence type="ECO:0000259" key="11">
    <source>
        <dbReference type="PROSITE" id="PS50936"/>
    </source>
</evidence>
<comment type="subcellular location">
    <subcellularLocation>
        <location evidence="10">Cytoplasm</location>
    </subcellularLocation>
</comment>
<dbReference type="PANTHER" id="PTHR32120">
    <property type="entry name" value="SMALL RIBOSOMAL SUBUNIT BIOGENESIS GTPASE RSGA"/>
    <property type="match status" value="1"/>
</dbReference>
<name>A0A9D0ZPY0_9FIRM</name>
<gene>
    <name evidence="10 13" type="primary">rsgA</name>
    <name evidence="13" type="ORF">IAB27_00485</name>
</gene>
<dbReference type="InterPro" id="IPR031944">
    <property type="entry name" value="RsgA_N"/>
</dbReference>
<evidence type="ECO:0000259" key="12">
    <source>
        <dbReference type="PROSITE" id="PS51721"/>
    </source>
</evidence>
<dbReference type="InterPro" id="IPR012340">
    <property type="entry name" value="NA-bd_OB-fold"/>
</dbReference>
<evidence type="ECO:0000256" key="6">
    <source>
        <dbReference type="ARBA" id="ARBA00022801"/>
    </source>
</evidence>
<keyword evidence="5 10" id="KW-0547">Nucleotide-binding</keyword>
<comment type="subunit">
    <text evidence="10">Monomer. Associates with 30S ribosomal subunit, binds 16S rRNA.</text>
</comment>
<keyword evidence="2 10" id="KW-0690">Ribosome biogenesis</keyword>
<dbReference type="PROSITE" id="PS50936">
    <property type="entry name" value="ENGC_GTPASE"/>
    <property type="match status" value="1"/>
</dbReference>
<feature type="binding site" evidence="10">
    <location>
        <position position="236"/>
    </location>
    <ligand>
        <name>Zn(2+)</name>
        <dbReference type="ChEBI" id="CHEBI:29105"/>
    </ligand>
</feature>
<dbReference type="InterPro" id="IPR004881">
    <property type="entry name" value="Ribosome_biogen_GTPase_RsgA"/>
</dbReference>
<dbReference type="SUPFAM" id="SSF50249">
    <property type="entry name" value="Nucleic acid-binding proteins"/>
    <property type="match status" value="1"/>
</dbReference>
<dbReference type="PANTHER" id="PTHR32120:SF11">
    <property type="entry name" value="SMALL RIBOSOMAL SUBUNIT BIOGENESIS GTPASE RSGA 1, MITOCHONDRIAL-RELATED"/>
    <property type="match status" value="1"/>
</dbReference>
<feature type="domain" description="CP-type G" evidence="12">
    <location>
        <begin position="59"/>
        <end position="214"/>
    </location>
</feature>
<dbReference type="Pfam" id="PF16745">
    <property type="entry name" value="RsgA_N"/>
    <property type="match status" value="1"/>
</dbReference>
<keyword evidence="6 10" id="KW-0378">Hydrolase</keyword>
<protein>
    <recommendedName>
        <fullName evidence="10">Small ribosomal subunit biogenesis GTPase RsgA</fullName>
        <ecNumber evidence="10">3.6.1.-</ecNumber>
    </recommendedName>
</protein>
<comment type="caution">
    <text evidence="13">The sequence shown here is derived from an EMBL/GenBank/DDBJ whole genome shotgun (WGS) entry which is preliminary data.</text>
</comment>
<dbReference type="NCBIfam" id="TIGR00157">
    <property type="entry name" value="ribosome small subunit-dependent GTPase A"/>
    <property type="match status" value="1"/>
</dbReference>
<dbReference type="Proteomes" id="UP000886786">
    <property type="component" value="Unassembled WGS sequence"/>
</dbReference>
<dbReference type="GO" id="GO:0019843">
    <property type="term" value="F:rRNA binding"/>
    <property type="evidence" value="ECO:0007669"/>
    <property type="project" value="UniProtKB-KW"/>
</dbReference>
<evidence type="ECO:0000256" key="8">
    <source>
        <dbReference type="ARBA" id="ARBA00022884"/>
    </source>
</evidence>
<dbReference type="GO" id="GO:0005737">
    <property type="term" value="C:cytoplasm"/>
    <property type="evidence" value="ECO:0007669"/>
    <property type="project" value="UniProtKB-SubCell"/>
</dbReference>
<evidence type="ECO:0000256" key="3">
    <source>
        <dbReference type="ARBA" id="ARBA00022723"/>
    </source>
</evidence>
<evidence type="ECO:0000256" key="10">
    <source>
        <dbReference type="HAMAP-Rule" id="MF_01820"/>
    </source>
</evidence>
<sequence length="277" mass="31809">MIGRIIKLLSNDYTIKAGNQNYTCKARGKFRNLKQTPLVGDYVEFDEKNHYILEIKPRKNILPRPPVSNVDTSYLITSLKEPDFSSALLDKLILISEYNHINPVIVFTKQDLLTKEEKEKIKPILKYYQNLGYKVFLNNQITEIEQTFKDKFCVFTGQSGAGKSTLINKIDPSLNLQTNEISKALNRGKHTTRHTEALELAGGLVADTPGFSALDLSNLTKEDIRDNFTEFNNFECKYRDCIHVKEDGCLVKEKVKKGEILQSRYENYLSFLQDKKV</sequence>
<comment type="similarity">
    <text evidence="10">Belongs to the TRAFAC class YlqF/YawG GTPase family. RsgA subfamily.</text>
</comment>
<feature type="binding site" evidence="10">
    <location>
        <begin position="157"/>
        <end position="165"/>
    </location>
    <ligand>
        <name>GTP</name>
        <dbReference type="ChEBI" id="CHEBI:37565"/>
    </ligand>
</feature>
<evidence type="ECO:0000256" key="7">
    <source>
        <dbReference type="ARBA" id="ARBA00022833"/>
    </source>
</evidence>
<keyword evidence="8 10" id="KW-0694">RNA-binding</keyword>
<dbReference type="EC" id="3.6.1.-" evidence="10"/>
<keyword evidence="4 10" id="KW-0699">rRNA-binding</keyword>
<evidence type="ECO:0000256" key="5">
    <source>
        <dbReference type="ARBA" id="ARBA00022741"/>
    </source>
</evidence>
<feature type="domain" description="EngC GTPase" evidence="11">
    <location>
        <begin position="68"/>
        <end position="212"/>
    </location>
</feature>
<dbReference type="InterPro" id="IPR027417">
    <property type="entry name" value="P-loop_NTPase"/>
</dbReference>
<dbReference type="Gene3D" id="2.40.50.140">
    <property type="entry name" value="Nucleic acid-binding proteins"/>
    <property type="match status" value="1"/>
</dbReference>
<keyword evidence="3 10" id="KW-0479">Metal-binding</keyword>
<keyword evidence="1 10" id="KW-0963">Cytoplasm</keyword>
<keyword evidence="9 10" id="KW-0342">GTP-binding</keyword>
<comment type="function">
    <text evidence="10">One of several proteins that assist in the late maturation steps of the functional core of the 30S ribosomal subunit. Helps release RbfA from mature subunits. May play a role in the assembly of ribosomal proteins into the subunit. Circularly permuted GTPase that catalyzes slow GTP hydrolysis, GTPase activity is stimulated by the 30S ribosomal subunit.</text>
</comment>
<dbReference type="AlphaFoldDB" id="A0A9D0ZPY0"/>
<feature type="binding site" evidence="10">
    <location>
        <position position="249"/>
    </location>
    <ligand>
        <name>Zn(2+)</name>
        <dbReference type="ChEBI" id="CHEBI:29105"/>
    </ligand>
</feature>
<dbReference type="InterPro" id="IPR010914">
    <property type="entry name" value="RsgA_GTPase_dom"/>
</dbReference>
<dbReference type="CDD" id="cd01854">
    <property type="entry name" value="YjeQ_EngC"/>
    <property type="match status" value="1"/>
</dbReference>
<evidence type="ECO:0000256" key="9">
    <source>
        <dbReference type="ARBA" id="ARBA00023134"/>
    </source>
</evidence>
<evidence type="ECO:0000256" key="2">
    <source>
        <dbReference type="ARBA" id="ARBA00022517"/>
    </source>
</evidence>
<dbReference type="InterPro" id="IPR030378">
    <property type="entry name" value="G_CP_dom"/>
</dbReference>
<dbReference type="GO" id="GO:0005525">
    <property type="term" value="F:GTP binding"/>
    <property type="evidence" value="ECO:0007669"/>
    <property type="project" value="UniProtKB-UniRule"/>
</dbReference>
<dbReference type="GO" id="GO:0003924">
    <property type="term" value="F:GTPase activity"/>
    <property type="evidence" value="ECO:0007669"/>
    <property type="project" value="UniProtKB-UniRule"/>
</dbReference>
<feature type="binding site" evidence="10">
    <location>
        <position position="241"/>
    </location>
    <ligand>
        <name>Zn(2+)</name>
        <dbReference type="ChEBI" id="CHEBI:29105"/>
    </ligand>
</feature>
<feature type="binding site" evidence="10">
    <location>
        <position position="243"/>
    </location>
    <ligand>
        <name>Zn(2+)</name>
        <dbReference type="ChEBI" id="CHEBI:29105"/>
    </ligand>
</feature>
<dbReference type="GO" id="GO:0042274">
    <property type="term" value="P:ribosomal small subunit biogenesis"/>
    <property type="evidence" value="ECO:0007669"/>
    <property type="project" value="UniProtKB-UniRule"/>
</dbReference>
<organism evidence="13 14">
    <name type="scientific">Candidatus Coprosoma intestinipullorum</name>
    <dbReference type="NCBI Taxonomy" id="2840752"/>
    <lineage>
        <taxon>Bacteria</taxon>
        <taxon>Bacillati</taxon>
        <taxon>Bacillota</taxon>
        <taxon>Bacillota incertae sedis</taxon>
        <taxon>Candidatus Coprosoma</taxon>
    </lineage>
</organism>
<dbReference type="Pfam" id="PF03193">
    <property type="entry name" value="RsgA_GTPase"/>
    <property type="match status" value="1"/>
</dbReference>
<dbReference type="CDD" id="cd04466">
    <property type="entry name" value="S1_YloQ_GTPase"/>
    <property type="match status" value="1"/>
</dbReference>
<reference evidence="13" key="2">
    <citation type="journal article" date="2021" name="PeerJ">
        <title>Extensive microbial diversity within the chicken gut microbiome revealed by metagenomics and culture.</title>
        <authorList>
            <person name="Gilroy R."/>
            <person name="Ravi A."/>
            <person name="Getino M."/>
            <person name="Pursley I."/>
            <person name="Horton D.L."/>
            <person name="Alikhan N.F."/>
            <person name="Baker D."/>
            <person name="Gharbi K."/>
            <person name="Hall N."/>
            <person name="Watson M."/>
            <person name="Adriaenssens E.M."/>
            <person name="Foster-Nyarko E."/>
            <person name="Jarju S."/>
            <person name="Secka A."/>
            <person name="Antonio M."/>
            <person name="Oren A."/>
            <person name="Chaudhuri R.R."/>
            <person name="La Ragione R."/>
            <person name="Hildebrand F."/>
            <person name="Pallen M.J."/>
        </authorList>
    </citation>
    <scope>NUCLEOTIDE SEQUENCE</scope>
    <source>
        <strain evidence="13">CHK147-3167</strain>
    </source>
</reference>
<feature type="binding site" evidence="10">
    <location>
        <begin position="108"/>
        <end position="111"/>
    </location>
    <ligand>
        <name>GTP</name>
        <dbReference type="ChEBI" id="CHEBI:37565"/>
    </ligand>
</feature>
<reference evidence="13" key="1">
    <citation type="submission" date="2020-10" db="EMBL/GenBank/DDBJ databases">
        <authorList>
            <person name="Gilroy R."/>
        </authorList>
    </citation>
    <scope>NUCLEOTIDE SEQUENCE</scope>
    <source>
        <strain evidence="13">CHK147-3167</strain>
    </source>
</reference>
<evidence type="ECO:0000256" key="1">
    <source>
        <dbReference type="ARBA" id="ARBA00022490"/>
    </source>
</evidence>
<dbReference type="PROSITE" id="PS51721">
    <property type="entry name" value="G_CP"/>
    <property type="match status" value="1"/>
</dbReference>
<dbReference type="Gene3D" id="1.10.40.50">
    <property type="entry name" value="Probable gtpase engc, domain 3"/>
    <property type="match status" value="1"/>
</dbReference>
<accession>A0A9D0ZPY0</accession>
<proteinExistence type="inferred from homology"/>
<evidence type="ECO:0000313" key="14">
    <source>
        <dbReference type="Proteomes" id="UP000886786"/>
    </source>
</evidence>
<dbReference type="HAMAP" id="MF_01820">
    <property type="entry name" value="GTPase_RsgA"/>
    <property type="match status" value="1"/>
</dbReference>
<evidence type="ECO:0000313" key="13">
    <source>
        <dbReference type="EMBL" id="HIQ90095.1"/>
    </source>
</evidence>
<comment type="cofactor">
    <cofactor evidence="10">
        <name>Zn(2+)</name>
        <dbReference type="ChEBI" id="CHEBI:29105"/>
    </cofactor>
    <text evidence="10">Binds 1 zinc ion per subunit.</text>
</comment>